<organism evidence="8 9">
    <name type="scientific">Starmerella bacillaris</name>
    <name type="common">Yeast</name>
    <name type="synonym">Candida zemplinina</name>
    <dbReference type="NCBI Taxonomy" id="1247836"/>
    <lineage>
        <taxon>Eukaryota</taxon>
        <taxon>Fungi</taxon>
        <taxon>Dikarya</taxon>
        <taxon>Ascomycota</taxon>
        <taxon>Saccharomycotina</taxon>
        <taxon>Dipodascomycetes</taxon>
        <taxon>Dipodascales</taxon>
        <taxon>Trichomonascaceae</taxon>
        <taxon>Starmerella</taxon>
    </lineage>
</organism>
<gene>
    <name evidence="8" type="ORF">DASB73_029250</name>
</gene>
<evidence type="ECO:0000313" key="8">
    <source>
        <dbReference type="EMBL" id="GMM51962.1"/>
    </source>
</evidence>
<evidence type="ECO:0000256" key="5">
    <source>
        <dbReference type="PIRNR" id="PIRNR025007"/>
    </source>
</evidence>
<protein>
    <recommendedName>
        <fullName evidence="5">Exocyst complex component SEC15</fullName>
    </recommendedName>
</protein>
<keyword evidence="2 5" id="KW-0813">Transport</keyword>
<feature type="domain" description="Exocyst complex component EXOC6/Sec15 N-terminal" evidence="7">
    <location>
        <begin position="53"/>
        <end position="223"/>
    </location>
</feature>
<dbReference type="Pfam" id="PF20651">
    <property type="entry name" value="EXOC6_Sec15_N"/>
    <property type="match status" value="1"/>
</dbReference>
<dbReference type="Gene3D" id="1.10.357.30">
    <property type="entry name" value="Exocyst complex subunit Sec15 C-terminal domain, N-terminal subdomain"/>
    <property type="match status" value="1"/>
</dbReference>
<evidence type="ECO:0000259" key="7">
    <source>
        <dbReference type="Pfam" id="PF20651"/>
    </source>
</evidence>
<dbReference type="Gene3D" id="1.20.58.670">
    <property type="entry name" value="Dsl1p vesicle tethering complex, Tip20p subunit, domain D"/>
    <property type="match status" value="1"/>
</dbReference>
<keyword evidence="4" id="KW-0175">Coiled coil</keyword>
<reference evidence="8 9" key="1">
    <citation type="journal article" date="2023" name="Elife">
        <title>Identification of key yeast species and microbe-microbe interactions impacting larval growth of Drosophila in the wild.</title>
        <authorList>
            <person name="Mure A."/>
            <person name="Sugiura Y."/>
            <person name="Maeda R."/>
            <person name="Honda K."/>
            <person name="Sakurai N."/>
            <person name="Takahashi Y."/>
            <person name="Watada M."/>
            <person name="Katoh T."/>
            <person name="Gotoh A."/>
            <person name="Gotoh Y."/>
            <person name="Taniguchi I."/>
            <person name="Nakamura K."/>
            <person name="Hayashi T."/>
            <person name="Katayama T."/>
            <person name="Uemura T."/>
            <person name="Hattori Y."/>
        </authorList>
    </citation>
    <scope>NUCLEOTIDE SEQUENCE [LARGE SCALE GENOMIC DNA]</scope>
    <source>
        <strain evidence="8 9">SB-73</strain>
    </source>
</reference>
<dbReference type="InterPro" id="IPR042045">
    <property type="entry name" value="EXOC6/Sec15_C_dom1"/>
</dbReference>
<evidence type="ECO:0000313" key="9">
    <source>
        <dbReference type="Proteomes" id="UP001362899"/>
    </source>
</evidence>
<name>A0AAV5RL51_STABA</name>
<dbReference type="GO" id="GO:0006893">
    <property type="term" value="P:Golgi to plasma membrane transport"/>
    <property type="evidence" value="ECO:0007669"/>
    <property type="project" value="TreeGrafter"/>
</dbReference>
<dbReference type="InterPro" id="IPR046361">
    <property type="entry name" value="EXOC6/Sec15_C"/>
</dbReference>
<evidence type="ECO:0000256" key="4">
    <source>
        <dbReference type="ARBA" id="ARBA00023054"/>
    </source>
</evidence>
<dbReference type="AlphaFoldDB" id="A0AAV5RL51"/>
<dbReference type="EMBL" id="BTGC01000008">
    <property type="protein sequence ID" value="GMM51962.1"/>
    <property type="molecule type" value="Genomic_DNA"/>
</dbReference>
<comment type="similarity">
    <text evidence="1 5">Belongs to the SEC15 family.</text>
</comment>
<accession>A0AAV5RL51</accession>
<evidence type="ECO:0000259" key="6">
    <source>
        <dbReference type="Pfam" id="PF04091"/>
    </source>
</evidence>
<comment type="caution">
    <text evidence="8">The sequence shown here is derived from an EMBL/GenBank/DDBJ whole genome shotgun (WGS) entry which is preliminary data.</text>
</comment>
<dbReference type="InterPro" id="IPR048359">
    <property type="entry name" value="EXOC6_Sec15_N"/>
</dbReference>
<dbReference type="PANTHER" id="PTHR12702:SF0">
    <property type="entry name" value="EXOCYST COMPLEX COMPONENT 6"/>
    <property type="match status" value="1"/>
</dbReference>
<sequence length="760" mass="85027">MAANNLELQVRQLIAATEEPNENGFSTVDVDQLAALTKIAIAQNQSEELCDQLREAEVAHAAQIRTICESSAFNVPSVLAQLDQVTLKADAVRNQTKSVAQRMETSSGRLVEKANTLAHMRKTRQNIEVSSEIVKLCLQALGHVNQVQELLKSNHRVAAVQNLGELQEMDLEELKAIGLGPLLTETIPALTKEISQATLNSLNTFLSLDNLGQCTKVIGEHAIELLIAQKAAWDKLCKQLKHLKSFRFNSPVELAYRRSHSNFLTESELNVDLGPLFEADMVFAKLGRSSELSAYLDSQLSSYNDLLSTTSNLEELLAQLPTIVGFCLFDRSLSNLLPNLRSVKRVDDSWEKLSQCISRTVSSSLGNINDIINLKQELSVAMDTLQNFEFNVSSISDLFRAILQKQCAATIESLRQKRKESMQTGDQLQLVVTSTSSLEYVMKTVWFDKQMTPTTQTLPYAFPFSESYCMVCHTLRVLLDHGNSFMDQFQNDPGFVEELVAKSIDKVLTEIANHLRSVIKGNNRELIVQSLIDGKMFHYAATEIESLLAKMRSTGGRRGSVLLEATGILQKVFKEAETKIYVLLEETVMEFFTSSAFDWNAGHLEDSPSSNVLEMTTYLLTMANTVLKRLPPDVRSLAYFNLAENINTGLRNMLYDVPQEASAVALHNFETDLNFLENGLAQLAPDSSDSMPLLESRQILDLLRAEDPANELSNPQIRMRKYDRLSLSHATQLVRRVTEQITPQQDQLGPKPSIMRRYLG</sequence>
<evidence type="ECO:0000256" key="1">
    <source>
        <dbReference type="ARBA" id="ARBA00007944"/>
    </source>
</evidence>
<keyword evidence="3 5" id="KW-0268">Exocytosis</keyword>
<dbReference type="InterPro" id="IPR007225">
    <property type="entry name" value="EXOC6/Sec15"/>
</dbReference>
<evidence type="ECO:0000256" key="3">
    <source>
        <dbReference type="ARBA" id="ARBA00022483"/>
    </source>
</evidence>
<dbReference type="Proteomes" id="UP001362899">
    <property type="component" value="Unassembled WGS sequence"/>
</dbReference>
<dbReference type="GO" id="GO:0006886">
    <property type="term" value="P:intracellular protein transport"/>
    <property type="evidence" value="ECO:0007669"/>
    <property type="project" value="InterPro"/>
</dbReference>
<dbReference type="GO" id="GO:0016020">
    <property type="term" value="C:membrane"/>
    <property type="evidence" value="ECO:0007669"/>
    <property type="project" value="TreeGrafter"/>
</dbReference>
<dbReference type="GO" id="GO:0000145">
    <property type="term" value="C:exocyst"/>
    <property type="evidence" value="ECO:0007669"/>
    <property type="project" value="UniProtKB-UniRule"/>
</dbReference>
<dbReference type="PANTHER" id="PTHR12702">
    <property type="entry name" value="SEC15"/>
    <property type="match status" value="1"/>
</dbReference>
<comment type="function">
    <text evidence="5">Component of the exocyst complex involved in the docking of exocytic vesicles with fusion sites on the plasma membrane.</text>
</comment>
<dbReference type="PIRSF" id="PIRSF025007">
    <property type="entry name" value="Sec15"/>
    <property type="match status" value="1"/>
</dbReference>
<dbReference type="InterPro" id="IPR042044">
    <property type="entry name" value="EXOC6PINT-1/Sec15/Tip20_C_dom2"/>
</dbReference>
<evidence type="ECO:0000256" key="2">
    <source>
        <dbReference type="ARBA" id="ARBA00022448"/>
    </source>
</evidence>
<dbReference type="Pfam" id="PF04091">
    <property type="entry name" value="Sec15_C"/>
    <property type="match status" value="1"/>
</dbReference>
<feature type="domain" description="Exocyst complex subunit EXOC6/Sec15 C-terminal" evidence="6">
    <location>
        <begin position="397"/>
        <end position="735"/>
    </location>
</feature>
<dbReference type="GO" id="GO:0090522">
    <property type="term" value="P:vesicle tethering involved in exocytosis"/>
    <property type="evidence" value="ECO:0007669"/>
    <property type="project" value="UniProtKB-UniRule"/>
</dbReference>
<keyword evidence="9" id="KW-1185">Reference proteome</keyword>
<proteinExistence type="inferred from homology"/>